<keyword evidence="1 3" id="KW-0732">Signal</keyword>
<dbReference type="OrthoDB" id="1847243at2759"/>
<proteinExistence type="predicted"/>
<feature type="signal peptide" evidence="3">
    <location>
        <begin position="1"/>
        <end position="23"/>
    </location>
</feature>
<accession>A0A6P5WQ37</accession>
<dbReference type="GeneID" id="111276350"/>
<dbReference type="GO" id="GO:0071944">
    <property type="term" value="C:cell periphery"/>
    <property type="evidence" value="ECO:0007669"/>
    <property type="project" value="TreeGrafter"/>
</dbReference>
<evidence type="ECO:0000313" key="5">
    <source>
        <dbReference type="RefSeq" id="XP_022717827.1"/>
    </source>
</evidence>
<protein>
    <submittedName>
        <fullName evidence="5">Proline-rich protein 3-like</fullName>
    </submittedName>
</protein>
<feature type="compositionally biased region" description="Basic and acidic residues" evidence="2">
    <location>
        <begin position="47"/>
        <end position="68"/>
    </location>
</feature>
<feature type="chain" id="PRO_5028402732" evidence="3">
    <location>
        <begin position="24"/>
        <end position="245"/>
    </location>
</feature>
<dbReference type="RefSeq" id="XP_022717827.1">
    <property type="nucleotide sequence ID" value="XM_022862092.1"/>
</dbReference>
<gene>
    <name evidence="5" type="primary">LOC111276350</name>
</gene>
<evidence type="ECO:0000256" key="2">
    <source>
        <dbReference type="SAM" id="MobiDB-lite"/>
    </source>
</evidence>
<feature type="region of interest" description="Disordered" evidence="2">
    <location>
        <begin position="37"/>
        <end position="106"/>
    </location>
</feature>
<keyword evidence="4" id="KW-1185">Reference proteome</keyword>
<feature type="compositionally biased region" description="Basic and acidic residues" evidence="2">
    <location>
        <begin position="76"/>
        <end position="88"/>
    </location>
</feature>
<dbReference type="PANTHER" id="PTHR33470:SF36">
    <property type="entry name" value="PROLINE-RICH PROTEIN 1-LIKE"/>
    <property type="match status" value="1"/>
</dbReference>
<dbReference type="KEGG" id="dzi:111276350"/>
<dbReference type="AlphaFoldDB" id="A0A6P5WQ37"/>
<dbReference type="Proteomes" id="UP000515121">
    <property type="component" value="Unplaced"/>
</dbReference>
<dbReference type="GO" id="GO:0009723">
    <property type="term" value="P:response to ethylene"/>
    <property type="evidence" value="ECO:0007669"/>
    <property type="project" value="TreeGrafter"/>
</dbReference>
<sequence length="245" mass="27028">MAFNCFFVPFSLLLLSLLVIAFAADYGNDSSKYGYHGIPADSPRQMPEGEAKPEYGSKPGEKKPDYGEKPVIYKPNPKEKPGYDRKPEGEEEPNYGTKQNNYKPEPEEKEKLWSIAVEGLVLCKSGSKHYPIQGALAKVTCQAVDEIGHEKTLPICSVPTDAKGYFFATVSSLSVADKSLKLKDFKAFLERSPLETCNVPTNVNKGITGAPLSVSYRVLNEKHSKLYSVGPFFFTSEPISVPNGY</sequence>
<evidence type="ECO:0000256" key="1">
    <source>
        <dbReference type="ARBA" id="ARBA00022729"/>
    </source>
</evidence>
<evidence type="ECO:0000313" key="4">
    <source>
        <dbReference type="Proteomes" id="UP000515121"/>
    </source>
</evidence>
<dbReference type="Pfam" id="PF01190">
    <property type="entry name" value="Pollen_Ole_e_1"/>
    <property type="match status" value="1"/>
</dbReference>
<reference evidence="5" key="1">
    <citation type="submission" date="2025-08" db="UniProtKB">
        <authorList>
            <consortium name="RefSeq"/>
        </authorList>
    </citation>
    <scope>IDENTIFICATION</scope>
    <source>
        <tissue evidence="5">Fruit stalk</tissue>
    </source>
</reference>
<dbReference type="PANTHER" id="PTHR33470">
    <property type="entry name" value="OS01G0164075 PROTEIN"/>
    <property type="match status" value="1"/>
</dbReference>
<organism evidence="4 5">
    <name type="scientific">Durio zibethinus</name>
    <name type="common">Durian</name>
    <dbReference type="NCBI Taxonomy" id="66656"/>
    <lineage>
        <taxon>Eukaryota</taxon>
        <taxon>Viridiplantae</taxon>
        <taxon>Streptophyta</taxon>
        <taxon>Embryophyta</taxon>
        <taxon>Tracheophyta</taxon>
        <taxon>Spermatophyta</taxon>
        <taxon>Magnoliopsida</taxon>
        <taxon>eudicotyledons</taxon>
        <taxon>Gunneridae</taxon>
        <taxon>Pentapetalae</taxon>
        <taxon>rosids</taxon>
        <taxon>malvids</taxon>
        <taxon>Malvales</taxon>
        <taxon>Malvaceae</taxon>
        <taxon>Helicteroideae</taxon>
        <taxon>Durio</taxon>
    </lineage>
</organism>
<evidence type="ECO:0000256" key="3">
    <source>
        <dbReference type="SAM" id="SignalP"/>
    </source>
</evidence>
<name>A0A6P5WQ37_DURZI</name>